<keyword evidence="3 6" id="KW-0812">Transmembrane</keyword>
<feature type="transmembrane region" description="Helical" evidence="6">
    <location>
        <begin position="273"/>
        <end position="292"/>
    </location>
</feature>
<comment type="subcellular location">
    <subcellularLocation>
        <location evidence="1">Cell membrane</location>
        <topology evidence="1">Multi-pass membrane protein</topology>
    </subcellularLocation>
</comment>
<dbReference type="InterPro" id="IPR001851">
    <property type="entry name" value="ABC_transp_permease"/>
</dbReference>
<dbReference type="Pfam" id="PF02653">
    <property type="entry name" value="BPD_transp_2"/>
    <property type="match status" value="1"/>
</dbReference>
<name>A0A398DN21_9BACT</name>
<comment type="caution">
    <text evidence="7">The sequence shown here is derived from an EMBL/GenBank/DDBJ whole genome shotgun (WGS) entry which is preliminary data.</text>
</comment>
<evidence type="ECO:0000256" key="4">
    <source>
        <dbReference type="ARBA" id="ARBA00022989"/>
    </source>
</evidence>
<dbReference type="RefSeq" id="WP_119086566.1">
    <property type="nucleotide sequence ID" value="NZ_QXIY01000047.1"/>
</dbReference>
<dbReference type="PANTHER" id="PTHR32196:SF72">
    <property type="entry name" value="RIBOSE IMPORT PERMEASE PROTEIN RBSC"/>
    <property type="match status" value="1"/>
</dbReference>
<dbReference type="OrthoDB" id="9815820at2"/>
<gene>
    <name evidence="7" type="ORF">SMC1_09685</name>
</gene>
<protein>
    <submittedName>
        <fullName evidence="7">Ribose ABC transporter permease</fullName>
    </submittedName>
</protein>
<evidence type="ECO:0000256" key="5">
    <source>
        <dbReference type="ARBA" id="ARBA00023136"/>
    </source>
</evidence>
<evidence type="ECO:0000256" key="6">
    <source>
        <dbReference type="SAM" id="Phobius"/>
    </source>
</evidence>
<dbReference type="GO" id="GO:0005886">
    <property type="term" value="C:plasma membrane"/>
    <property type="evidence" value="ECO:0007669"/>
    <property type="project" value="UniProtKB-SubCell"/>
</dbReference>
<accession>A0A398DN21</accession>
<dbReference type="PANTHER" id="PTHR32196">
    <property type="entry name" value="ABC TRANSPORTER PERMEASE PROTEIN YPHD-RELATED-RELATED"/>
    <property type="match status" value="1"/>
</dbReference>
<keyword evidence="8" id="KW-1185">Reference proteome</keyword>
<keyword evidence="5 6" id="KW-0472">Membrane</keyword>
<sequence>MAKEKTFNEFLRNSSAYLILLGLVVIFTTLTPRFLSLTNLINVFLQTSIVALLAIGQTFVMLTGGIDLSVGMVGICCGAIAAGFATGYGFGFTLGTYPALILGLLLGATLGGISGLLIVLGNFPPFVATLVMMAIAQGITLVFTQGRPIAGLPSSFIFWGSGSVGGIPMPVLLLVIGVVLAYFLLTCTSFGLYIYAIGGNKEMARLSGISARKVELGAYIISGLTAALGGLVLTGRLASAQPNVGEGLNLDSIAACVLGGTSLFGGKGNMLKTLVGALIMGALANGLNLIGVPSYPQLVIKGLVFIAAVTLYIVSSRKH</sequence>
<dbReference type="AlphaFoldDB" id="A0A398DN21"/>
<evidence type="ECO:0000313" key="8">
    <source>
        <dbReference type="Proteomes" id="UP000266113"/>
    </source>
</evidence>
<organism evidence="7 8">
    <name type="scientific">Candidatus Cryosericum septentrionale</name>
    <dbReference type="NCBI Taxonomy" id="2290913"/>
    <lineage>
        <taxon>Bacteria</taxon>
        <taxon>Pseudomonadati</taxon>
        <taxon>Caldisericota/Cryosericota group</taxon>
        <taxon>Candidatus Cryosericota</taxon>
        <taxon>Candidatus Cryosericia</taxon>
        <taxon>Candidatus Cryosericales</taxon>
        <taxon>Candidatus Cryosericaceae</taxon>
        <taxon>Candidatus Cryosericum</taxon>
    </lineage>
</organism>
<reference evidence="7 8" key="1">
    <citation type="submission" date="2018-09" db="EMBL/GenBank/DDBJ databases">
        <title>Discovery and Ecogenomic Context for Candidatus Cryosericales, a Global Caldiserica Order Active in Thawing Permafrost.</title>
        <authorList>
            <person name="Martinez M.A."/>
            <person name="Woodcroft B.J."/>
            <person name="Ignacio Espinoza J.C."/>
            <person name="Zayed A."/>
            <person name="Singleton C.M."/>
            <person name="Boyd J."/>
            <person name="Li Y.-F."/>
            <person name="Purvine S."/>
            <person name="Maughan H."/>
            <person name="Hodgkins S.B."/>
            <person name="Anderson D."/>
            <person name="Sederholm M."/>
            <person name="Temperton B."/>
            <person name="Saleska S.R."/>
            <person name="Tyson G.W."/>
            <person name="Rich V.I."/>
        </authorList>
    </citation>
    <scope>NUCLEOTIDE SEQUENCE [LARGE SCALE GENOMIC DNA]</scope>
    <source>
        <strain evidence="7 8">SMC1</strain>
    </source>
</reference>
<feature type="transmembrane region" description="Helical" evidence="6">
    <location>
        <begin position="216"/>
        <end position="235"/>
    </location>
</feature>
<dbReference type="EMBL" id="QXIY01000047">
    <property type="protein sequence ID" value="RIE15623.1"/>
    <property type="molecule type" value="Genomic_DNA"/>
</dbReference>
<feature type="transmembrane region" description="Helical" evidence="6">
    <location>
        <begin position="173"/>
        <end position="195"/>
    </location>
</feature>
<keyword evidence="4 6" id="KW-1133">Transmembrane helix</keyword>
<proteinExistence type="predicted"/>
<evidence type="ECO:0000256" key="2">
    <source>
        <dbReference type="ARBA" id="ARBA00022475"/>
    </source>
</evidence>
<evidence type="ECO:0000256" key="1">
    <source>
        <dbReference type="ARBA" id="ARBA00004651"/>
    </source>
</evidence>
<evidence type="ECO:0000256" key="3">
    <source>
        <dbReference type="ARBA" id="ARBA00022692"/>
    </source>
</evidence>
<feature type="transmembrane region" description="Helical" evidence="6">
    <location>
        <begin position="14"/>
        <end position="31"/>
    </location>
</feature>
<dbReference type="Proteomes" id="UP000266113">
    <property type="component" value="Unassembled WGS sequence"/>
</dbReference>
<feature type="transmembrane region" description="Helical" evidence="6">
    <location>
        <begin position="43"/>
        <end position="62"/>
    </location>
</feature>
<keyword evidence="2" id="KW-1003">Cell membrane</keyword>
<feature type="transmembrane region" description="Helical" evidence="6">
    <location>
        <begin position="68"/>
        <end position="90"/>
    </location>
</feature>
<dbReference type="GO" id="GO:0022857">
    <property type="term" value="F:transmembrane transporter activity"/>
    <property type="evidence" value="ECO:0007669"/>
    <property type="project" value="InterPro"/>
</dbReference>
<feature type="transmembrane region" description="Helical" evidence="6">
    <location>
        <begin position="126"/>
        <end position="143"/>
    </location>
</feature>
<evidence type="ECO:0000313" key="7">
    <source>
        <dbReference type="EMBL" id="RIE15623.1"/>
    </source>
</evidence>
<feature type="transmembrane region" description="Helical" evidence="6">
    <location>
        <begin position="298"/>
        <end position="315"/>
    </location>
</feature>
<dbReference type="CDD" id="cd06579">
    <property type="entry name" value="TM_PBP1_transp_AraH_like"/>
    <property type="match status" value="1"/>
</dbReference>
<feature type="transmembrane region" description="Helical" evidence="6">
    <location>
        <begin position="97"/>
        <end position="120"/>
    </location>
</feature>
<feature type="transmembrane region" description="Helical" evidence="6">
    <location>
        <begin position="150"/>
        <end position="167"/>
    </location>
</feature>
<feature type="transmembrane region" description="Helical" evidence="6">
    <location>
        <begin position="247"/>
        <end position="266"/>
    </location>
</feature>